<dbReference type="OrthoDB" id="21499at2759"/>
<evidence type="ECO:0000259" key="2">
    <source>
        <dbReference type="Pfam" id="PF13926"/>
    </source>
</evidence>
<feature type="compositionally biased region" description="Polar residues" evidence="1">
    <location>
        <begin position="241"/>
        <end position="252"/>
    </location>
</feature>
<dbReference type="Pfam" id="PF13926">
    <property type="entry name" value="DUF4211"/>
    <property type="match status" value="1"/>
</dbReference>
<dbReference type="GO" id="GO:0005634">
    <property type="term" value="C:nucleus"/>
    <property type="evidence" value="ECO:0007669"/>
    <property type="project" value="TreeGrafter"/>
</dbReference>
<feature type="compositionally biased region" description="Basic and acidic residues" evidence="1">
    <location>
        <begin position="76"/>
        <end position="87"/>
    </location>
</feature>
<reference evidence="3 4" key="1">
    <citation type="submission" date="2014-02" db="EMBL/GenBank/DDBJ databases">
        <title>Transposable element dynamics among asymbiotic and ectomycorrhizal Amanita fungi.</title>
        <authorList>
            <consortium name="DOE Joint Genome Institute"/>
            <person name="Hess J."/>
            <person name="Skrede I."/>
            <person name="Wolfe B."/>
            <person name="LaButti K."/>
            <person name="Ohm R.A."/>
            <person name="Grigoriev I.V."/>
            <person name="Pringle A."/>
        </authorList>
    </citation>
    <scope>NUCLEOTIDE SEQUENCE [LARGE SCALE GENOMIC DNA]</scope>
    <source>
        <strain evidence="3 4">SKay4041</strain>
    </source>
</reference>
<sequence length="501" mass="57410">MPKKPLIQSSLLNYKSPQSAVRSAQPPPSRQKRKLATRASPSPESSSDSDEIQVIKVVSKSKSRDVIPTRKKRKTTRADQSDTDSGRRTRLHKQSTSRDTQTAIRKRKVRPTEPDPSDSSESSDPPPVRKRLVRKHIQDVSEEDEDLDDEVDKKCMPRRTFSSSSFVHLRIDILKNRFRKRGKKTAFQKSLEKLKRKKQGKPIESESESASESDSETASEDNNDMKPLKGAKPHSDHDSLFSGNSDDSESVNCSDFIVEDDGEVPQSLPVQFSMDTHQDLSHQFKKVFQFFVHIAVHPAPERHRFMKKQIRDEEYFAVPLAVVRRKITSIRDSLVASSTWRPKFKKLLETYPEFDLVALNDAVPECEACHLGGRRSTLLGRLSGFPYDPDDSTEKEPKLEFHLGRFCGKRVRVYHELTHWEHALFKIIRDEVDELHASKQSRGFIRVSYAGGKLPPKDLDDADGICEWLDDRKIIDINCQRIKIIMESARHLEMISNKEDD</sequence>
<feature type="compositionally biased region" description="Acidic residues" evidence="1">
    <location>
        <begin position="140"/>
        <end position="150"/>
    </location>
</feature>
<dbReference type="AlphaFoldDB" id="A0A2A9P129"/>
<evidence type="ECO:0000313" key="3">
    <source>
        <dbReference type="EMBL" id="PFH54330.1"/>
    </source>
</evidence>
<feature type="region of interest" description="Disordered" evidence="1">
    <location>
        <begin position="1"/>
        <end position="152"/>
    </location>
</feature>
<feature type="compositionally biased region" description="Acidic residues" evidence="1">
    <location>
        <begin position="205"/>
        <end position="222"/>
    </location>
</feature>
<proteinExistence type="predicted"/>
<feature type="compositionally biased region" description="Basic and acidic residues" evidence="1">
    <location>
        <begin position="223"/>
        <end position="239"/>
    </location>
</feature>
<dbReference type="PANTHER" id="PTHR14689:SF0">
    <property type="entry name" value="COILED-COIL DOMAIN-CONTAINING PROTEIN 82"/>
    <property type="match status" value="1"/>
</dbReference>
<dbReference type="InterPro" id="IPR025451">
    <property type="entry name" value="DUF4211"/>
</dbReference>
<feature type="region of interest" description="Disordered" evidence="1">
    <location>
        <begin position="182"/>
        <end position="252"/>
    </location>
</feature>
<keyword evidence="4" id="KW-1185">Reference proteome</keyword>
<gene>
    <name evidence="3" type="ORF">AMATHDRAFT_78594</name>
</gene>
<protein>
    <recommendedName>
        <fullName evidence="2">DUF4211 domain-containing protein</fullName>
    </recommendedName>
</protein>
<evidence type="ECO:0000256" key="1">
    <source>
        <dbReference type="SAM" id="MobiDB-lite"/>
    </source>
</evidence>
<dbReference type="Proteomes" id="UP000242287">
    <property type="component" value="Unassembled WGS sequence"/>
</dbReference>
<feature type="compositionally biased region" description="Polar residues" evidence="1">
    <location>
        <begin position="7"/>
        <end position="22"/>
    </location>
</feature>
<name>A0A2A9P129_9AGAR</name>
<feature type="domain" description="DUF4211" evidence="2">
    <location>
        <begin position="255"/>
        <end position="390"/>
    </location>
</feature>
<dbReference type="EMBL" id="KZ301970">
    <property type="protein sequence ID" value="PFH54330.1"/>
    <property type="molecule type" value="Genomic_DNA"/>
</dbReference>
<dbReference type="PANTHER" id="PTHR14689">
    <property type="entry name" value="PHORBOL-ESTER_DAG-TYPE DOMAIN-CONTAINING PROTEIN"/>
    <property type="match status" value="1"/>
</dbReference>
<organism evidence="3 4">
    <name type="scientific">Amanita thiersii Skay4041</name>
    <dbReference type="NCBI Taxonomy" id="703135"/>
    <lineage>
        <taxon>Eukaryota</taxon>
        <taxon>Fungi</taxon>
        <taxon>Dikarya</taxon>
        <taxon>Basidiomycota</taxon>
        <taxon>Agaricomycotina</taxon>
        <taxon>Agaricomycetes</taxon>
        <taxon>Agaricomycetidae</taxon>
        <taxon>Agaricales</taxon>
        <taxon>Pluteineae</taxon>
        <taxon>Amanitaceae</taxon>
        <taxon>Amanita</taxon>
    </lineage>
</organism>
<accession>A0A2A9P129</accession>
<evidence type="ECO:0000313" key="4">
    <source>
        <dbReference type="Proteomes" id="UP000242287"/>
    </source>
</evidence>